<protein>
    <submittedName>
        <fullName evidence="1">Uncharacterized protein</fullName>
    </submittedName>
</protein>
<sequence>MALSLDALRRCVSASPIWRAAHPESAHILTATHGHGSPASAAASIAAPAMAAAKSRRSCSMNRRGGTTTCRLWERVQIGSQQDYEKINSANHNYSAFGAPALRRWRLLLKKLQSRFNSWMRTRSACVAGPQERNLNIDLLYDPISYALNFDDGCYRAPSHVVSTPSLIHSKSLSSLL</sequence>
<evidence type="ECO:0000313" key="2">
    <source>
        <dbReference type="Proteomes" id="UP000886520"/>
    </source>
</evidence>
<gene>
    <name evidence="1" type="ORF">GOP47_0025084</name>
</gene>
<proteinExistence type="predicted"/>
<organism evidence="1 2">
    <name type="scientific">Adiantum capillus-veneris</name>
    <name type="common">Maidenhair fern</name>
    <dbReference type="NCBI Taxonomy" id="13818"/>
    <lineage>
        <taxon>Eukaryota</taxon>
        <taxon>Viridiplantae</taxon>
        <taxon>Streptophyta</taxon>
        <taxon>Embryophyta</taxon>
        <taxon>Tracheophyta</taxon>
        <taxon>Polypodiopsida</taxon>
        <taxon>Polypodiidae</taxon>
        <taxon>Polypodiales</taxon>
        <taxon>Pteridineae</taxon>
        <taxon>Pteridaceae</taxon>
        <taxon>Vittarioideae</taxon>
        <taxon>Adiantum</taxon>
    </lineage>
</organism>
<accession>A0A9D4U2Z9</accession>
<dbReference type="EMBL" id="JABFUD020000024">
    <property type="protein sequence ID" value="KAI5060664.1"/>
    <property type="molecule type" value="Genomic_DNA"/>
</dbReference>
<evidence type="ECO:0000313" key="1">
    <source>
        <dbReference type="EMBL" id="KAI5060664.1"/>
    </source>
</evidence>
<dbReference type="OrthoDB" id="1932900at2759"/>
<comment type="caution">
    <text evidence="1">The sequence shown here is derived from an EMBL/GenBank/DDBJ whole genome shotgun (WGS) entry which is preliminary data.</text>
</comment>
<dbReference type="Proteomes" id="UP000886520">
    <property type="component" value="Chromosome 24"/>
</dbReference>
<keyword evidence="2" id="KW-1185">Reference proteome</keyword>
<dbReference type="AlphaFoldDB" id="A0A9D4U2Z9"/>
<name>A0A9D4U2Z9_ADICA</name>
<reference evidence="1" key="1">
    <citation type="submission" date="2021-01" db="EMBL/GenBank/DDBJ databases">
        <title>Adiantum capillus-veneris genome.</title>
        <authorList>
            <person name="Fang Y."/>
            <person name="Liao Q."/>
        </authorList>
    </citation>
    <scope>NUCLEOTIDE SEQUENCE</scope>
    <source>
        <strain evidence="1">H3</strain>
        <tissue evidence="1">Leaf</tissue>
    </source>
</reference>